<name>A0ABD3F1X2_9STRA</name>
<proteinExistence type="predicted"/>
<comment type="caution">
    <text evidence="1">The sequence shown here is derived from an EMBL/GenBank/DDBJ whole genome shotgun (WGS) entry which is preliminary data.</text>
</comment>
<reference evidence="1 2" key="1">
    <citation type="submission" date="2024-09" db="EMBL/GenBank/DDBJ databases">
        <title>Genome sequencing and assembly of Phytophthora oleae, isolate VK10A, causative agent of rot of olive drupes.</title>
        <authorList>
            <person name="Conti Taguali S."/>
            <person name="Riolo M."/>
            <person name="La Spada F."/>
            <person name="Cacciola S.O."/>
            <person name="Dionisio G."/>
        </authorList>
    </citation>
    <scope>NUCLEOTIDE SEQUENCE [LARGE SCALE GENOMIC DNA]</scope>
    <source>
        <strain evidence="1 2">VK10A</strain>
    </source>
</reference>
<protein>
    <submittedName>
        <fullName evidence="1">Uncharacterized protein</fullName>
    </submittedName>
</protein>
<dbReference type="Proteomes" id="UP001632037">
    <property type="component" value="Unassembled WGS sequence"/>
</dbReference>
<dbReference type="EMBL" id="JBIMZQ010000041">
    <property type="protein sequence ID" value="KAL3660492.1"/>
    <property type="molecule type" value="Genomic_DNA"/>
</dbReference>
<organism evidence="1 2">
    <name type="scientific">Phytophthora oleae</name>
    <dbReference type="NCBI Taxonomy" id="2107226"/>
    <lineage>
        <taxon>Eukaryota</taxon>
        <taxon>Sar</taxon>
        <taxon>Stramenopiles</taxon>
        <taxon>Oomycota</taxon>
        <taxon>Peronosporomycetes</taxon>
        <taxon>Peronosporales</taxon>
        <taxon>Peronosporaceae</taxon>
        <taxon>Phytophthora</taxon>
    </lineage>
</organism>
<dbReference type="AlphaFoldDB" id="A0ABD3F1X2"/>
<keyword evidence="2" id="KW-1185">Reference proteome</keyword>
<evidence type="ECO:0000313" key="1">
    <source>
        <dbReference type="EMBL" id="KAL3660492.1"/>
    </source>
</evidence>
<gene>
    <name evidence="1" type="ORF">V7S43_014636</name>
</gene>
<sequence length="263" mass="28997">METGDVDLLSPPREVKLMLVVPKYEELSDIENSWIHVALKLTKVVKPQLQFWKCAAVTAECINSDSGCPRCTYIDLLRELVLLARKGVLRVSGEYDVNSGRNFASLTLDIEVQNEEQLAAQQAYEVAVHHLRADFKTQAQERGTLAALAAAVYSSCHIVGCTQHQRQPPTLPLHETSQPLSIPSMVVSASEGQLSPTSTSSEIFTNENLNLYDLFRSLKVCFEGPSDVTSSGDVPGLKLKLFQHQRKGLAWMCSVNAPSDGIR</sequence>
<evidence type="ECO:0000313" key="2">
    <source>
        <dbReference type="Proteomes" id="UP001632037"/>
    </source>
</evidence>
<accession>A0ABD3F1X2</accession>